<gene>
    <name evidence="5" type="primary">mdcG</name>
    <name evidence="5" type="ORF">F4W09_12435</name>
</gene>
<dbReference type="Pfam" id="PF10620">
    <property type="entry name" value="MdcG"/>
    <property type="match status" value="1"/>
</dbReference>
<dbReference type="NCBIfam" id="TIGR03135">
    <property type="entry name" value="malonate_mdcG"/>
    <property type="match status" value="1"/>
</dbReference>
<feature type="domain" description="Phosphoribosyl-dephospho-CoA transferase MdcG N-terminal" evidence="4">
    <location>
        <begin position="3"/>
        <end position="83"/>
    </location>
</feature>
<keyword evidence="2" id="KW-0548">Nucleotidyltransferase</keyword>
<comment type="caution">
    <text evidence="5">The sequence shown here is derived from an EMBL/GenBank/DDBJ whole genome shotgun (WGS) entry which is preliminary data.</text>
</comment>
<dbReference type="InterPro" id="IPR049180">
    <property type="entry name" value="MdcG_C"/>
</dbReference>
<dbReference type="AlphaFoldDB" id="A0A5N4WF72"/>
<dbReference type="RefSeq" id="WP_151504981.1">
    <property type="nucleotide sequence ID" value="NZ_VXLD01000008.1"/>
</dbReference>
<evidence type="ECO:0000256" key="2">
    <source>
        <dbReference type="ARBA" id="ARBA00022695"/>
    </source>
</evidence>
<dbReference type="SUPFAM" id="SSF81301">
    <property type="entry name" value="Nucleotidyltransferase"/>
    <property type="match status" value="1"/>
</dbReference>
<dbReference type="InterPro" id="IPR017557">
    <property type="entry name" value="Holo-ACP_synthase"/>
</dbReference>
<dbReference type="EMBL" id="VXLD01000008">
    <property type="protein sequence ID" value="KAB1853665.1"/>
    <property type="molecule type" value="Genomic_DNA"/>
</dbReference>
<evidence type="ECO:0000313" key="6">
    <source>
        <dbReference type="Proteomes" id="UP000325788"/>
    </source>
</evidence>
<proteinExistence type="predicted"/>
<keyword evidence="1" id="KW-0808">Transferase</keyword>
<dbReference type="Pfam" id="PF20866">
    <property type="entry name" value="MdcG_N"/>
    <property type="match status" value="1"/>
</dbReference>
<dbReference type="Proteomes" id="UP000325788">
    <property type="component" value="Unassembled WGS sequence"/>
</dbReference>
<dbReference type="GO" id="GO:0016779">
    <property type="term" value="F:nucleotidyltransferase activity"/>
    <property type="evidence" value="ECO:0007669"/>
    <property type="project" value="InterPro"/>
</dbReference>
<sequence length="226" mass="25752">MDRHDLAYLHPVADLHFLDSSLPEPARQKVYQLLQQSVPMTICRQDNDDAAQVKLAINCLVEGCKYRVACLVDITEIELIARPLSLHMLLKEHANTFSDTVIHDFAEALQELGCEVYVYGSYAYEYLTKEAYVRSTSDLDLVLYPKDLTQISAILNLLQQAQALSQIRLDGEIQIHPAWHVSFNELLMIYPDQSQSIIVKGLQRVDMLRLEQLLEGTLEDADYTEA</sequence>
<dbReference type="InterPro" id="IPR048903">
    <property type="entry name" value="MdcG_N"/>
</dbReference>
<protein>
    <submittedName>
        <fullName evidence="5">Malonate decarboxylase holo-[acyl-carrier-protein] synthase</fullName>
    </submittedName>
</protein>
<evidence type="ECO:0000256" key="1">
    <source>
        <dbReference type="ARBA" id="ARBA00022679"/>
    </source>
</evidence>
<evidence type="ECO:0000259" key="3">
    <source>
        <dbReference type="Pfam" id="PF10620"/>
    </source>
</evidence>
<accession>A0A5N4WF72</accession>
<feature type="domain" description="Phosphoribosyl-dephospho-CoA transferase MdcG C-terminal" evidence="3">
    <location>
        <begin position="100"/>
        <end position="208"/>
    </location>
</feature>
<dbReference type="InterPro" id="IPR043519">
    <property type="entry name" value="NT_sf"/>
</dbReference>
<organism evidence="5 6">
    <name type="scientific">Acinetobacter tandoii</name>
    <dbReference type="NCBI Taxonomy" id="202954"/>
    <lineage>
        <taxon>Bacteria</taxon>
        <taxon>Pseudomonadati</taxon>
        <taxon>Pseudomonadota</taxon>
        <taxon>Gammaproteobacteria</taxon>
        <taxon>Moraxellales</taxon>
        <taxon>Moraxellaceae</taxon>
        <taxon>Acinetobacter</taxon>
    </lineage>
</organism>
<reference evidence="5 6" key="1">
    <citation type="submission" date="2019-09" db="EMBL/GenBank/DDBJ databases">
        <title>Draft genome sequence of Acinetobacter tandoii W4-4-4 isolated from environmental water sample.</title>
        <authorList>
            <person name="Wee S.K."/>
            <person name="Yan B."/>
            <person name="Mustaffa S.B."/>
            <person name="Yap E.P.H."/>
        </authorList>
    </citation>
    <scope>NUCLEOTIDE SEQUENCE [LARGE SCALE GENOMIC DNA]</scope>
    <source>
        <strain evidence="5 6">W4-4-4</strain>
    </source>
</reference>
<name>A0A5N4WF72_9GAMM</name>
<evidence type="ECO:0000259" key="4">
    <source>
        <dbReference type="Pfam" id="PF20866"/>
    </source>
</evidence>
<evidence type="ECO:0000313" key="5">
    <source>
        <dbReference type="EMBL" id="KAB1853665.1"/>
    </source>
</evidence>